<reference evidence="5 6" key="1">
    <citation type="submission" date="2022-01" db="EMBL/GenBank/DDBJ databases">
        <title>Whole genome-based taxonomy of the Shewanellaceae.</title>
        <authorList>
            <person name="Martin-Rodriguez A.J."/>
        </authorList>
    </citation>
    <scope>NUCLEOTIDE SEQUENCE [LARGE SCALE GENOMIC DNA]</scope>
    <source>
        <strain evidence="5 6">DSM 17177</strain>
    </source>
</reference>
<keyword evidence="6" id="KW-1185">Reference proteome</keyword>
<dbReference type="PANTHER" id="PTHR30629">
    <property type="entry name" value="PROPHAGE INTEGRASE"/>
    <property type="match status" value="1"/>
</dbReference>
<proteinExistence type="inferred from homology"/>
<comment type="caution">
    <text evidence="5">The sequence shown here is derived from an EMBL/GenBank/DDBJ whole genome shotgun (WGS) entry which is preliminary data.</text>
</comment>
<dbReference type="Proteomes" id="UP001203423">
    <property type="component" value="Unassembled WGS sequence"/>
</dbReference>
<evidence type="ECO:0000256" key="2">
    <source>
        <dbReference type="ARBA" id="ARBA00022908"/>
    </source>
</evidence>
<protein>
    <submittedName>
        <fullName evidence="5">Site-specific integrase</fullName>
    </submittedName>
</protein>
<accession>A0ABT0L954</accession>
<dbReference type="Gene3D" id="1.10.443.10">
    <property type="entry name" value="Intergrase catalytic core"/>
    <property type="match status" value="1"/>
</dbReference>
<sequence>MSLTDSKLRNIKSPYNGPREVADRDGLTARITKNAMITFNYRFRWHGKQQRIKIGRYPDMKLSLARIKTGELRQALQDGLDPRCYAVQQSGGRLLGDICNDFMDIYAIKELSSKSVILYKSFINKYIMPNYNIDVERYRYTEWVKFLDTVRTNTSAANAGSILKRLKTVIRWSKSRGEIKDSFCLDIPIKAIGTTQSQRDRVLEWSEVAGLWRQIESSRATPKTKACVQLLILTGARNAEIREAKRAEFKLDDAVWVLPKERSKTGKAIRRPLSDHSIHILELLDFIYGVERQYLIEGAQRDKCLTTHSINRYVQRLNEVLKYEHFVPHDFRRTISTRLSEKRVMPHVTEKMLGHELGGIMAIYNKHDWIDEQKAAYQLYWNELKTHVFQ</sequence>
<comment type="similarity">
    <text evidence="1">Belongs to the 'phage' integrase family.</text>
</comment>
<dbReference type="Gene3D" id="3.30.160.390">
    <property type="entry name" value="Integrase, DNA-binding domain"/>
    <property type="match status" value="1"/>
</dbReference>
<dbReference type="InterPro" id="IPR013762">
    <property type="entry name" value="Integrase-like_cat_sf"/>
</dbReference>
<dbReference type="RefSeq" id="WP_248939478.1">
    <property type="nucleotide sequence ID" value="NZ_JAKIKS010000019.1"/>
</dbReference>
<gene>
    <name evidence="5" type="ORF">L2764_06835</name>
</gene>
<dbReference type="InterPro" id="IPR038488">
    <property type="entry name" value="Integrase_DNA-bd_sf"/>
</dbReference>
<dbReference type="SUPFAM" id="SSF56349">
    <property type="entry name" value="DNA breaking-rejoining enzymes"/>
    <property type="match status" value="1"/>
</dbReference>
<dbReference type="Pfam" id="PF13356">
    <property type="entry name" value="Arm-DNA-bind_3"/>
    <property type="match status" value="1"/>
</dbReference>
<dbReference type="Pfam" id="PF00589">
    <property type="entry name" value="Phage_integrase"/>
    <property type="match status" value="1"/>
</dbReference>
<dbReference type="InterPro" id="IPR050808">
    <property type="entry name" value="Phage_Integrase"/>
</dbReference>
<feature type="domain" description="Tyr recombinase" evidence="4">
    <location>
        <begin position="198"/>
        <end position="378"/>
    </location>
</feature>
<evidence type="ECO:0000313" key="6">
    <source>
        <dbReference type="Proteomes" id="UP001203423"/>
    </source>
</evidence>
<dbReference type="InterPro" id="IPR011010">
    <property type="entry name" value="DNA_brk_join_enz"/>
</dbReference>
<dbReference type="EMBL" id="JAKIKS010000019">
    <property type="protein sequence ID" value="MCL1124198.1"/>
    <property type="molecule type" value="Genomic_DNA"/>
</dbReference>
<evidence type="ECO:0000256" key="3">
    <source>
        <dbReference type="ARBA" id="ARBA00023172"/>
    </source>
</evidence>
<dbReference type="PROSITE" id="PS51898">
    <property type="entry name" value="TYR_RECOMBINASE"/>
    <property type="match status" value="1"/>
</dbReference>
<dbReference type="PANTHER" id="PTHR30629:SF2">
    <property type="entry name" value="PROPHAGE INTEGRASE INTS-RELATED"/>
    <property type="match status" value="1"/>
</dbReference>
<dbReference type="InterPro" id="IPR025166">
    <property type="entry name" value="Integrase_DNA_bind_dom"/>
</dbReference>
<dbReference type="InterPro" id="IPR002104">
    <property type="entry name" value="Integrase_catalytic"/>
</dbReference>
<evidence type="ECO:0000313" key="5">
    <source>
        <dbReference type="EMBL" id="MCL1124198.1"/>
    </source>
</evidence>
<dbReference type="CDD" id="cd00801">
    <property type="entry name" value="INT_P4_C"/>
    <property type="match status" value="1"/>
</dbReference>
<name>A0ABT0L954_9GAMM</name>
<organism evidence="5 6">
    <name type="scientific">Shewanella surugensis</name>
    <dbReference type="NCBI Taxonomy" id="212020"/>
    <lineage>
        <taxon>Bacteria</taxon>
        <taxon>Pseudomonadati</taxon>
        <taxon>Pseudomonadota</taxon>
        <taxon>Gammaproteobacteria</taxon>
        <taxon>Alteromonadales</taxon>
        <taxon>Shewanellaceae</taxon>
        <taxon>Shewanella</taxon>
    </lineage>
</organism>
<keyword evidence="2" id="KW-0229">DNA integration</keyword>
<keyword evidence="3" id="KW-0233">DNA recombination</keyword>
<evidence type="ECO:0000256" key="1">
    <source>
        <dbReference type="ARBA" id="ARBA00008857"/>
    </source>
</evidence>
<evidence type="ECO:0000259" key="4">
    <source>
        <dbReference type="PROSITE" id="PS51898"/>
    </source>
</evidence>